<protein>
    <submittedName>
        <fullName evidence="2">GNAT family N-acetyltransferase</fullName>
    </submittedName>
</protein>
<dbReference type="InterPro" id="IPR051531">
    <property type="entry name" value="N-acetyltransferase"/>
</dbReference>
<dbReference type="InterPro" id="IPR000182">
    <property type="entry name" value="GNAT_dom"/>
</dbReference>
<organism evidence="2 3">
    <name type="scientific">Marinobacter suaedae</name>
    <dbReference type="NCBI Taxonomy" id="3057675"/>
    <lineage>
        <taxon>Bacteria</taxon>
        <taxon>Pseudomonadati</taxon>
        <taxon>Pseudomonadota</taxon>
        <taxon>Gammaproteobacteria</taxon>
        <taxon>Pseudomonadales</taxon>
        <taxon>Marinobacteraceae</taxon>
        <taxon>Marinobacter</taxon>
    </lineage>
</organism>
<evidence type="ECO:0000313" key="2">
    <source>
        <dbReference type="EMBL" id="MDO3721573.1"/>
    </source>
</evidence>
<keyword evidence="3" id="KW-1185">Reference proteome</keyword>
<dbReference type="RefSeq" id="WP_302909434.1">
    <property type="nucleotide sequence ID" value="NZ_JAUMIS010000001.1"/>
</dbReference>
<dbReference type="EMBL" id="JAUMIS010000001">
    <property type="protein sequence ID" value="MDO3721573.1"/>
    <property type="molecule type" value="Genomic_DNA"/>
</dbReference>
<evidence type="ECO:0000313" key="3">
    <source>
        <dbReference type="Proteomes" id="UP001168640"/>
    </source>
</evidence>
<dbReference type="PANTHER" id="PTHR43792">
    <property type="entry name" value="GNAT FAMILY, PUTATIVE (AFU_ORTHOLOGUE AFUA_3G00765)-RELATED-RELATED"/>
    <property type="match status" value="1"/>
</dbReference>
<dbReference type="SUPFAM" id="SSF55729">
    <property type="entry name" value="Acyl-CoA N-acyltransferases (Nat)"/>
    <property type="match status" value="1"/>
</dbReference>
<dbReference type="InterPro" id="IPR016181">
    <property type="entry name" value="Acyl_CoA_acyltransferase"/>
</dbReference>
<evidence type="ECO:0000259" key="1">
    <source>
        <dbReference type="PROSITE" id="PS51186"/>
    </source>
</evidence>
<dbReference type="PROSITE" id="PS51186">
    <property type="entry name" value="GNAT"/>
    <property type="match status" value="1"/>
</dbReference>
<feature type="domain" description="N-acetyltransferase" evidence="1">
    <location>
        <begin position="10"/>
        <end position="168"/>
    </location>
</feature>
<dbReference type="Gene3D" id="3.40.630.30">
    <property type="match status" value="1"/>
</dbReference>
<comment type="caution">
    <text evidence="2">The sequence shown here is derived from an EMBL/GenBank/DDBJ whole genome shotgun (WGS) entry which is preliminary data.</text>
</comment>
<dbReference type="Proteomes" id="UP001168640">
    <property type="component" value="Unassembled WGS sequence"/>
</dbReference>
<proteinExistence type="predicted"/>
<reference evidence="2" key="1">
    <citation type="submission" date="2023-07" db="EMBL/GenBank/DDBJ databases">
        <title>Marinobacter sp. chi1 genome sequencing and assembly.</title>
        <authorList>
            <person name="Park S."/>
        </authorList>
    </citation>
    <scope>NUCLEOTIDE SEQUENCE</scope>
    <source>
        <strain evidence="2">Chi1</strain>
    </source>
</reference>
<gene>
    <name evidence="2" type="ORF">QVZ43_07535</name>
</gene>
<dbReference type="PANTHER" id="PTHR43792:SF1">
    <property type="entry name" value="N-ACETYLTRANSFERASE DOMAIN-CONTAINING PROTEIN"/>
    <property type="match status" value="1"/>
</dbReference>
<dbReference type="Pfam" id="PF13302">
    <property type="entry name" value="Acetyltransf_3"/>
    <property type="match status" value="1"/>
</dbReference>
<name>A0ABT8W001_9GAMM</name>
<sequence length="168" mass="18743">MNVVCETERLVIRQFDLNDDGFILRLLNEASFIRYIADKNVRTQADAIAYLKNGPLLSYQALGFGLNLVTLKGSDVSIGMCGLLKRDQLEYPDLGFAFLPEFCGKGYAFEAAKAVLQTEMMDPGLETVMAVTLPDNLSSNRLLKRVGFRLSGTTEVNGSQNNLYVYRR</sequence>
<accession>A0ABT8W001</accession>